<reference evidence="11" key="1">
    <citation type="journal article" date="2020" name="mSystems">
        <title>Genome- and Community-Level Interaction Insights into Carbon Utilization and Element Cycling Functions of Hydrothermarchaeota in Hydrothermal Sediment.</title>
        <authorList>
            <person name="Zhou Z."/>
            <person name="Liu Y."/>
            <person name="Xu W."/>
            <person name="Pan J."/>
            <person name="Luo Z.H."/>
            <person name="Li M."/>
        </authorList>
    </citation>
    <scope>NUCLEOTIDE SEQUENCE [LARGE SCALE GENOMIC DNA]</scope>
    <source>
        <strain evidence="11">SpSt-299</strain>
    </source>
</reference>
<keyword evidence="3" id="KW-1003">Cell membrane</keyword>
<keyword evidence="7 9" id="KW-0472">Membrane</keyword>
<dbReference type="FunFam" id="1.20.81.30:FF:000001">
    <property type="entry name" value="Type II secretion system protein F"/>
    <property type="match status" value="2"/>
</dbReference>
<feature type="transmembrane region" description="Helical" evidence="9">
    <location>
        <begin position="208"/>
        <end position="234"/>
    </location>
</feature>
<evidence type="ECO:0000256" key="5">
    <source>
        <dbReference type="ARBA" id="ARBA00022692"/>
    </source>
</evidence>
<keyword evidence="4" id="KW-0997">Cell inner membrane</keyword>
<organism evidence="11">
    <name type="scientific">Thermoanaerobaculum aquaticum</name>
    <dbReference type="NCBI Taxonomy" id="1312852"/>
    <lineage>
        <taxon>Bacteria</taxon>
        <taxon>Pseudomonadati</taxon>
        <taxon>Acidobacteriota</taxon>
        <taxon>Thermoanaerobaculia</taxon>
        <taxon>Thermoanaerobaculales</taxon>
        <taxon>Thermoanaerobaculaceae</taxon>
        <taxon>Thermoanaerobaculum</taxon>
    </lineage>
</organism>
<comment type="subcellular location">
    <subcellularLocation>
        <location evidence="1">Cell inner membrane</location>
        <topology evidence="1">Multi-pass membrane protein</topology>
    </subcellularLocation>
</comment>
<dbReference type="InterPro" id="IPR042094">
    <property type="entry name" value="T2SS_GspF_sf"/>
</dbReference>
<dbReference type="GO" id="GO:0015628">
    <property type="term" value="P:protein secretion by the type II secretion system"/>
    <property type="evidence" value="ECO:0007669"/>
    <property type="project" value="TreeGrafter"/>
</dbReference>
<proteinExistence type="inferred from homology"/>
<evidence type="ECO:0000256" key="9">
    <source>
        <dbReference type="SAM" id="Phobius"/>
    </source>
</evidence>
<dbReference type="PRINTS" id="PR00812">
    <property type="entry name" value="BCTERIALGSPF"/>
</dbReference>
<evidence type="ECO:0000259" key="10">
    <source>
        <dbReference type="Pfam" id="PF00482"/>
    </source>
</evidence>
<dbReference type="InterPro" id="IPR018076">
    <property type="entry name" value="T2SS_GspF_dom"/>
</dbReference>
<dbReference type="Pfam" id="PF00482">
    <property type="entry name" value="T2SSF"/>
    <property type="match status" value="2"/>
</dbReference>
<comment type="caution">
    <text evidence="11">The sequence shown here is derived from an EMBL/GenBank/DDBJ whole genome shotgun (WGS) entry which is preliminary data.</text>
</comment>
<accession>A0A7C2SGY4</accession>
<name>A0A7C2SGY4_9BACT</name>
<sequence length="482" mass="51691">MPSYEWRGRDRTGAVRSGVLVADSKEAVFALLRRQQIVPTTVKEKGKEVAVPRLRGRISDKALAIFTRQFSVMIDAGLPLVQCLQILGEQQEDKRFAQIILQVRQDVEAGSSLAAALRKHPQAFSDLYVNMVAAGEAGGILDTILQRLATYIEKAARLKAQVKSAMIYPAAVITIAILVVYVILWKVIPVFASLFTSLGAELPLPTRIVVALSNFVAGFWWLILGLAVAAFFAVRLYYQTEQGKLVIDRLLLKAPVLGIVLRKIAVARFCRTLGTLLASGVPLLESLDITARTSGNAVIEQAILEVRKRVEEGKTLAEPLGATGQFPPMVVQMISVGETTGAMDTMLSKIADFYEEEVDMAVAGMMKLIEPLLIAFLGVVIGGIVISMYLPMFDLMTSSPRSDEGSGKGPSTPRPLGEPPTNPTLGAMAFGPPALGHRRGGGDGAHPPKPIGGNAAPFPAFRSGRVGLCPFPGVVDPLAGRS</sequence>
<evidence type="ECO:0000256" key="7">
    <source>
        <dbReference type="ARBA" id="ARBA00023136"/>
    </source>
</evidence>
<dbReference type="PANTHER" id="PTHR30012:SF7">
    <property type="entry name" value="PROTEIN TRANSPORT PROTEIN HOFC HOMOLOG"/>
    <property type="match status" value="1"/>
</dbReference>
<protein>
    <submittedName>
        <fullName evidence="11">Type II secretion system F family protein</fullName>
    </submittedName>
</protein>
<dbReference type="EMBL" id="DSMR01000275">
    <property type="protein sequence ID" value="HET47270.1"/>
    <property type="molecule type" value="Genomic_DNA"/>
</dbReference>
<evidence type="ECO:0000256" key="3">
    <source>
        <dbReference type="ARBA" id="ARBA00022475"/>
    </source>
</evidence>
<evidence type="ECO:0000256" key="2">
    <source>
        <dbReference type="ARBA" id="ARBA00005745"/>
    </source>
</evidence>
<keyword evidence="6 9" id="KW-1133">Transmembrane helix</keyword>
<evidence type="ECO:0000313" key="11">
    <source>
        <dbReference type="EMBL" id="HET47270.1"/>
    </source>
</evidence>
<feature type="domain" description="Type II secretion system protein GspF" evidence="10">
    <location>
        <begin position="66"/>
        <end position="189"/>
    </location>
</feature>
<feature type="transmembrane region" description="Helical" evidence="9">
    <location>
        <begin position="372"/>
        <end position="392"/>
    </location>
</feature>
<dbReference type="AlphaFoldDB" id="A0A7C2SGY4"/>
<evidence type="ECO:0000256" key="8">
    <source>
        <dbReference type="SAM" id="MobiDB-lite"/>
    </source>
</evidence>
<dbReference type="GO" id="GO:0005886">
    <property type="term" value="C:plasma membrane"/>
    <property type="evidence" value="ECO:0007669"/>
    <property type="project" value="UniProtKB-SubCell"/>
</dbReference>
<gene>
    <name evidence="11" type="ORF">ENQ31_03800</name>
</gene>
<feature type="region of interest" description="Disordered" evidence="8">
    <location>
        <begin position="399"/>
        <end position="457"/>
    </location>
</feature>
<evidence type="ECO:0000256" key="6">
    <source>
        <dbReference type="ARBA" id="ARBA00022989"/>
    </source>
</evidence>
<comment type="similarity">
    <text evidence="2">Belongs to the GSP F family.</text>
</comment>
<feature type="transmembrane region" description="Helical" evidence="9">
    <location>
        <begin position="167"/>
        <end position="188"/>
    </location>
</feature>
<evidence type="ECO:0000256" key="1">
    <source>
        <dbReference type="ARBA" id="ARBA00004429"/>
    </source>
</evidence>
<dbReference type="InterPro" id="IPR003004">
    <property type="entry name" value="GspF/PilC"/>
</dbReference>
<dbReference type="PANTHER" id="PTHR30012">
    <property type="entry name" value="GENERAL SECRETION PATHWAY PROTEIN"/>
    <property type="match status" value="1"/>
</dbReference>
<dbReference type="Gene3D" id="1.20.81.30">
    <property type="entry name" value="Type II secretion system (T2SS), domain F"/>
    <property type="match status" value="2"/>
</dbReference>
<keyword evidence="5 9" id="KW-0812">Transmembrane</keyword>
<feature type="domain" description="Type II secretion system protein GspF" evidence="10">
    <location>
        <begin position="269"/>
        <end position="391"/>
    </location>
</feature>
<feature type="compositionally biased region" description="Pro residues" evidence="8">
    <location>
        <begin position="412"/>
        <end position="422"/>
    </location>
</feature>
<evidence type="ECO:0000256" key="4">
    <source>
        <dbReference type="ARBA" id="ARBA00022519"/>
    </source>
</evidence>